<dbReference type="GO" id="GO:0006508">
    <property type="term" value="P:proteolysis"/>
    <property type="evidence" value="ECO:0007669"/>
    <property type="project" value="UniProtKB-KW"/>
</dbReference>
<dbReference type="InterPro" id="IPR003653">
    <property type="entry name" value="Peptidase_C48_C"/>
</dbReference>
<dbReference type="InterPro" id="IPR038765">
    <property type="entry name" value="Papain-like_cys_pep_sf"/>
</dbReference>
<dbReference type="InterPro" id="IPR025312">
    <property type="entry name" value="DUF4216"/>
</dbReference>
<dbReference type="PANTHER" id="PTHR33018:SF31">
    <property type="entry name" value="TRANSPOSASE, PTTA_EN_SPM, PLANT"/>
    <property type="match status" value="1"/>
</dbReference>
<reference evidence="6 7" key="1">
    <citation type="submission" date="2019-08" db="EMBL/GenBank/DDBJ databases">
        <title>Draft genome sequences of two oriental melons (Cucumis melo L. var makuwa).</title>
        <authorList>
            <person name="Kwon S.-Y."/>
        </authorList>
    </citation>
    <scope>NUCLEOTIDE SEQUENCE [LARGE SCALE GENOMIC DNA]</scope>
    <source>
        <strain evidence="7">cv. Chang Bougi</strain>
        <tissue evidence="6">Leaf</tissue>
    </source>
</reference>
<sequence>MQVSSSKDKNPVIRDMSFYGVIQEIWELNYNTFNVPVFKCDWIQNSGGVRIDELGYILVDLNRVGHKSDSFILASQAKQVFYVEDPSDVRWSIVLTLPQRDFEDNDDELGDTILQCSAAFVIDPRSRKNVLQTAGISFRQFKNWLTMKYIMPHKDEPQLLQVPPEKYSFIEQNHWEEFVRSRLSETFQDEISMNTDSSSVNRYCSNDVLIQALGTKEHNGHVRGVGGYVTPKTYFHSVKKTSKDETNILVENEELCRRVSELEAQIRSNLSTPLSAHGSCSRPIMLEGIEEKGKRIEVESLDKPKENEKKGKEVMKVNEPELDVLKERDLIKMPIEKEVVYESTSTLPLALKSILRYAEKVMEKDSNITFSLPADLFGISRKISVLREDIIDLCNMNEIKTFTLVAYMMYLYSSVIGSKENVQLMMSKANQVVLAPFNHGGHWALLAINAYEDTVFYLDSLRTTSKATTRYVTDTVHYKSGALRVDTMS</sequence>
<keyword evidence="3" id="KW-0378">Hydrolase</keyword>
<keyword evidence="6" id="KW-0418">Kinase</keyword>
<gene>
    <name evidence="6" type="ORF">E5676_scaffold293G00780</name>
</gene>
<protein>
    <submittedName>
        <fullName evidence="6">Putative serine/threonine-protein kinase nek2</fullName>
    </submittedName>
</protein>
<evidence type="ECO:0000256" key="3">
    <source>
        <dbReference type="ARBA" id="ARBA00022801"/>
    </source>
</evidence>
<accession>A0A5D3BX73</accession>
<dbReference type="Pfam" id="PF13952">
    <property type="entry name" value="DUF4216"/>
    <property type="match status" value="1"/>
</dbReference>
<dbReference type="AlphaFoldDB" id="A0A5D3BX73"/>
<keyword evidence="2" id="KW-0645">Protease</keyword>
<comment type="similarity">
    <text evidence="1">Belongs to the peptidase C48 family.</text>
</comment>
<evidence type="ECO:0000259" key="5">
    <source>
        <dbReference type="Pfam" id="PF13952"/>
    </source>
</evidence>
<evidence type="ECO:0000313" key="6">
    <source>
        <dbReference type="EMBL" id="TYK03578.1"/>
    </source>
</evidence>
<dbReference type="EMBL" id="SSTD01014927">
    <property type="protein sequence ID" value="TYK03578.1"/>
    <property type="molecule type" value="Genomic_DNA"/>
</dbReference>
<dbReference type="SUPFAM" id="SSF54001">
    <property type="entry name" value="Cysteine proteinases"/>
    <property type="match status" value="1"/>
</dbReference>
<evidence type="ECO:0000256" key="1">
    <source>
        <dbReference type="ARBA" id="ARBA00005234"/>
    </source>
</evidence>
<dbReference type="PANTHER" id="PTHR33018">
    <property type="entry name" value="OS10G0338966 PROTEIN-RELATED"/>
    <property type="match status" value="1"/>
</dbReference>
<dbReference type="GO" id="GO:0016301">
    <property type="term" value="F:kinase activity"/>
    <property type="evidence" value="ECO:0007669"/>
    <property type="project" value="UniProtKB-KW"/>
</dbReference>
<evidence type="ECO:0000259" key="4">
    <source>
        <dbReference type="Pfam" id="PF02902"/>
    </source>
</evidence>
<dbReference type="Proteomes" id="UP000321947">
    <property type="component" value="Unassembled WGS sequence"/>
</dbReference>
<feature type="domain" description="DUF4216" evidence="5">
    <location>
        <begin position="26"/>
        <end position="94"/>
    </location>
</feature>
<evidence type="ECO:0000313" key="7">
    <source>
        <dbReference type="Proteomes" id="UP000321947"/>
    </source>
</evidence>
<evidence type="ECO:0000256" key="2">
    <source>
        <dbReference type="ARBA" id="ARBA00022670"/>
    </source>
</evidence>
<feature type="domain" description="Ubiquitin-like protease family profile" evidence="4">
    <location>
        <begin position="413"/>
        <end position="466"/>
    </location>
</feature>
<name>A0A5D3BX73_CUCMM</name>
<dbReference type="Pfam" id="PF02902">
    <property type="entry name" value="Peptidase_C48"/>
    <property type="match status" value="1"/>
</dbReference>
<proteinExistence type="inferred from homology"/>
<dbReference type="GO" id="GO:0008234">
    <property type="term" value="F:cysteine-type peptidase activity"/>
    <property type="evidence" value="ECO:0007669"/>
    <property type="project" value="InterPro"/>
</dbReference>
<comment type="caution">
    <text evidence="6">The sequence shown here is derived from an EMBL/GenBank/DDBJ whole genome shotgun (WGS) entry which is preliminary data.</text>
</comment>
<dbReference type="Gene3D" id="3.40.395.10">
    <property type="entry name" value="Adenoviral Proteinase, Chain A"/>
    <property type="match status" value="1"/>
</dbReference>
<keyword evidence="6" id="KW-0808">Transferase</keyword>
<organism evidence="6 7">
    <name type="scientific">Cucumis melo var. makuwa</name>
    <name type="common">Oriental melon</name>
    <dbReference type="NCBI Taxonomy" id="1194695"/>
    <lineage>
        <taxon>Eukaryota</taxon>
        <taxon>Viridiplantae</taxon>
        <taxon>Streptophyta</taxon>
        <taxon>Embryophyta</taxon>
        <taxon>Tracheophyta</taxon>
        <taxon>Spermatophyta</taxon>
        <taxon>Magnoliopsida</taxon>
        <taxon>eudicotyledons</taxon>
        <taxon>Gunneridae</taxon>
        <taxon>Pentapetalae</taxon>
        <taxon>rosids</taxon>
        <taxon>fabids</taxon>
        <taxon>Cucurbitales</taxon>
        <taxon>Cucurbitaceae</taxon>
        <taxon>Benincaseae</taxon>
        <taxon>Cucumis</taxon>
    </lineage>
</organism>